<dbReference type="EMBL" id="JBHFFA010000002">
    <property type="protein sequence ID" value="KAL2642298.1"/>
    <property type="molecule type" value="Genomic_DNA"/>
</dbReference>
<comment type="caution">
    <text evidence="2">The sequence shown here is derived from an EMBL/GenBank/DDBJ whole genome shotgun (WGS) entry which is preliminary data.</text>
</comment>
<protein>
    <submittedName>
        <fullName evidence="2">Uncharacterized protein</fullName>
    </submittedName>
</protein>
<keyword evidence="3" id="KW-1185">Reference proteome</keyword>
<gene>
    <name evidence="2" type="ORF">R1flu_009885</name>
</gene>
<proteinExistence type="predicted"/>
<sequence length="104" mass="11305">MQRRINRVVPETGGAGEELSLPEATSSDDAKLESKAQETKDEGHIITAPGNVLSLTIENDELSQEQNTSAILGSVNELCQEMHVESVRGDEDVGSLSWDTHQDE</sequence>
<reference evidence="2 3" key="1">
    <citation type="submission" date="2024-09" db="EMBL/GenBank/DDBJ databases">
        <title>Chromosome-scale assembly of Riccia fluitans.</title>
        <authorList>
            <person name="Paukszto L."/>
            <person name="Sawicki J."/>
            <person name="Karawczyk K."/>
            <person name="Piernik-Szablinska J."/>
            <person name="Szczecinska M."/>
            <person name="Mazdziarz M."/>
        </authorList>
    </citation>
    <scope>NUCLEOTIDE SEQUENCE [LARGE SCALE GENOMIC DNA]</scope>
    <source>
        <strain evidence="2">Rf_01</strain>
        <tissue evidence="2">Aerial parts of the thallus</tissue>
    </source>
</reference>
<dbReference type="AlphaFoldDB" id="A0ABD1Z3E6"/>
<feature type="compositionally biased region" description="Basic and acidic residues" evidence="1">
    <location>
        <begin position="28"/>
        <end position="41"/>
    </location>
</feature>
<accession>A0ABD1Z3E6</accession>
<organism evidence="2 3">
    <name type="scientific">Riccia fluitans</name>
    <dbReference type="NCBI Taxonomy" id="41844"/>
    <lineage>
        <taxon>Eukaryota</taxon>
        <taxon>Viridiplantae</taxon>
        <taxon>Streptophyta</taxon>
        <taxon>Embryophyta</taxon>
        <taxon>Marchantiophyta</taxon>
        <taxon>Marchantiopsida</taxon>
        <taxon>Marchantiidae</taxon>
        <taxon>Marchantiales</taxon>
        <taxon>Ricciaceae</taxon>
        <taxon>Riccia</taxon>
    </lineage>
</organism>
<evidence type="ECO:0000313" key="3">
    <source>
        <dbReference type="Proteomes" id="UP001605036"/>
    </source>
</evidence>
<evidence type="ECO:0000313" key="2">
    <source>
        <dbReference type="EMBL" id="KAL2642298.1"/>
    </source>
</evidence>
<evidence type="ECO:0000256" key="1">
    <source>
        <dbReference type="SAM" id="MobiDB-lite"/>
    </source>
</evidence>
<dbReference type="Proteomes" id="UP001605036">
    <property type="component" value="Unassembled WGS sequence"/>
</dbReference>
<feature type="region of interest" description="Disordered" evidence="1">
    <location>
        <begin position="1"/>
        <end position="41"/>
    </location>
</feature>
<name>A0ABD1Z3E6_9MARC</name>